<evidence type="ECO:0000313" key="10">
    <source>
        <dbReference type="Proteomes" id="UP001175228"/>
    </source>
</evidence>
<dbReference type="Proteomes" id="UP001175228">
    <property type="component" value="Unassembled WGS sequence"/>
</dbReference>
<name>A0AA39PJJ8_9AGAR</name>
<evidence type="ECO:0000256" key="4">
    <source>
        <dbReference type="ARBA" id="ARBA00022723"/>
    </source>
</evidence>
<keyword evidence="5" id="KW-0255">Endonuclease</keyword>
<evidence type="ECO:0000256" key="3">
    <source>
        <dbReference type="ARBA" id="ARBA00022722"/>
    </source>
</evidence>
<feature type="non-terminal residue" evidence="9">
    <location>
        <position position="1"/>
    </location>
</feature>
<accession>A0AA39PJJ8</accession>
<keyword evidence="2" id="KW-0819">tRNA processing</keyword>
<keyword evidence="7" id="KW-0862">Zinc</keyword>
<dbReference type="EMBL" id="JAUEPU010000050">
    <property type="protein sequence ID" value="KAK0485467.1"/>
    <property type="molecule type" value="Genomic_DNA"/>
</dbReference>
<keyword evidence="4" id="KW-0479">Metal-binding</keyword>
<dbReference type="AlphaFoldDB" id="A0AA39PJJ8"/>
<dbReference type="GO" id="GO:0005739">
    <property type="term" value="C:mitochondrion"/>
    <property type="evidence" value="ECO:0007669"/>
    <property type="project" value="TreeGrafter"/>
</dbReference>
<dbReference type="GO" id="GO:0046872">
    <property type="term" value="F:metal ion binding"/>
    <property type="evidence" value="ECO:0007669"/>
    <property type="project" value="UniProtKB-KW"/>
</dbReference>
<dbReference type="InterPro" id="IPR047151">
    <property type="entry name" value="RNZ2-like"/>
</dbReference>
<dbReference type="PANTHER" id="PTHR12553">
    <property type="entry name" value="ZINC PHOSPHODIESTERASE ELAC PROTEIN 2"/>
    <property type="match status" value="1"/>
</dbReference>
<reference evidence="9" key="1">
    <citation type="submission" date="2023-06" db="EMBL/GenBank/DDBJ databases">
        <authorList>
            <consortium name="Lawrence Berkeley National Laboratory"/>
            <person name="Ahrendt S."/>
            <person name="Sahu N."/>
            <person name="Indic B."/>
            <person name="Wong-Bajracharya J."/>
            <person name="Merenyi Z."/>
            <person name="Ke H.-M."/>
            <person name="Monk M."/>
            <person name="Kocsube S."/>
            <person name="Drula E."/>
            <person name="Lipzen A."/>
            <person name="Balint B."/>
            <person name="Henrissat B."/>
            <person name="Andreopoulos B."/>
            <person name="Martin F.M."/>
            <person name="Harder C.B."/>
            <person name="Rigling D."/>
            <person name="Ford K.L."/>
            <person name="Foster G.D."/>
            <person name="Pangilinan J."/>
            <person name="Papanicolaou A."/>
            <person name="Barry K."/>
            <person name="LaButti K."/>
            <person name="Viragh M."/>
            <person name="Koriabine M."/>
            <person name="Yan M."/>
            <person name="Riley R."/>
            <person name="Champramary S."/>
            <person name="Plett K.L."/>
            <person name="Tsai I.J."/>
            <person name="Slot J."/>
            <person name="Sipos G."/>
            <person name="Plett J."/>
            <person name="Nagy L.G."/>
            <person name="Grigoriev I.V."/>
        </authorList>
    </citation>
    <scope>NUCLEOTIDE SEQUENCE</scope>
    <source>
        <strain evidence="9">HWK02</strain>
    </source>
</reference>
<evidence type="ECO:0000256" key="5">
    <source>
        <dbReference type="ARBA" id="ARBA00022759"/>
    </source>
</evidence>
<evidence type="ECO:0000313" key="9">
    <source>
        <dbReference type="EMBL" id="KAK0485467.1"/>
    </source>
</evidence>
<feature type="non-terminal residue" evidence="9">
    <location>
        <position position="72"/>
    </location>
</feature>
<gene>
    <name evidence="9" type="ORF">EDD18DRAFT_1023057</name>
    <name evidence="8" type="ORF">EDD18DRAFT_1025497</name>
</gene>
<dbReference type="EMBL" id="JAUEPU010000059">
    <property type="protein sequence ID" value="KAK0484105.1"/>
    <property type="molecule type" value="Genomic_DNA"/>
</dbReference>
<evidence type="ECO:0000256" key="1">
    <source>
        <dbReference type="ARBA" id="ARBA00001947"/>
    </source>
</evidence>
<protein>
    <submittedName>
        <fullName evidence="9">Uncharacterized protein</fullName>
    </submittedName>
</protein>
<proteinExistence type="predicted"/>
<dbReference type="GO" id="GO:0042781">
    <property type="term" value="F:3'-tRNA processing endoribonuclease activity"/>
    <property type="evidence" value="ECO:0007669"/>
    <property type="project" value="InterPro"/>
</dbReference>
<dbReference type="PANTHER" id="PTHR12553:SF49">
    <property type="entry name" value="ZINC PHOSPHODIESTERASE ELAC PROTEIN 2"/>
    <property type="match status" value="1"/>
</dbReference>
<keyword evidence="3" id="KW-0540">Nuclease</keyword>
<keyword evidence="6" id="KW-0378">Hydrolase</keyword>
<evidence type="ECO:0000256" key="7">
    <source>
        <dbReference type="ARBA" id="ARBA00022833"/>
    </source>
</evidence>
<evidence type="ECO:0000256" key="6">
    <source>
        <dbReference type="ARBA" id="ARBA00022801"/>
    </source>
</evidence>
<evidence type="ECO:0000313" key="8">
    <source>
        <dbReference type="EMBL" id="KAK0484105.1"/>
    </source>
</evidence>
<sequence length="72" mass="8190">RIRAQNILFTHFSARYPKLPSSGARQKEGVVVHAFDHASLTIGNMWKLKHYLPAVVQNLKDAEDEDDQEADD</sequence>
<evidence type="ECO:0000256" key="2">
    <source>
        <dbReference type="ARBA" id="ARBA00022694"/>
    </source>
</evidence>
<keyword evidence="10" id="KW-1185">Reference proteome</keyword>
<comment type="cofactor">
    <cofactor evidence="1">
        <name>Zn(2+)</name>
        <dbReference type="ChEBI" id="CHEBI:29105"/>
    </cofactor>
</comment>
<organism evidence="9 10">
    <name type="scientific">Armillaria luteobubalina</name>
    <dbReference type="NCBI Taxonomy" id="153913"/>
    <lineage>
        <taxon>Eukaryota</taxon>
        <taxon>Fungi</taxon>
        <taxon>Dikarya</taxon>
        <taxon>Basidiomycota</taxon>
        <taxon>Agaricomycotina</taxon>
        <taxon>Agaricomycetes</taxon>
        <taxon>Agaricomycetidae</taxon>
        <taxon>Agaricales</taxon>
        <taxon>Marasmiineae</taxon>
        <taxon>Physalacriaceae</taxon>
        <taxon>Armillaria</taxon>
    </lineage>
</organism>
<comment type="caution">
    <text evidence="9">The sequence shown here is derived from an EMBL/GenBank/DDBJ whole genome shotgun (WGS) entry which is preliminary data.</text>
</comment>
<dbReference type="GO" id="GO:1990180">
    <property type="term" value="P:mitochondrial tRNA 3'-end processing"/>
    <property type="evidence" value="ECO:0007669"/>
    <property type="project" value="TreeGrafter"/>
</dbReference>